<dbReference type="RefSeq" id="WP_012498387.1">
    <property type="nucleotide sequence ID" value="NC_011025.1"/>
</dbReference>
<dbReference type="eggNOG" id="COG3341">
    <property type="taxonomic scope" value="Bacteria"/>
</dbReference>
<evidence type="ECO:0000256" key="9">
    <source>
        <dbReference type="ARBA" id="ARBA00022759"/>
    </source>
</evidence>
<dbReference type="InterPro" id="IPR043994">
    <property type="entry name" value="RnlA/LsoA-toxin_DBD"/>
</dbReference>
<sequence>MGKKKFYAVKAGRVPGIYQTWSEANEQTKGYNNADFKSFISEKEAIEWMSLEEIDEISYTNEQIEKEITNLKNDEVIAFVDGSYSSQKNGKEKYSFGAILINNDSENNLFKSFVASKYMNSKNIAGETEGVKQAISWAIQAKKRKIKIFHDYEGIEKWANKKWSPKTLVARDYVNFIEINSKAIDIEFAHVKSHSGIIYNEKADQLARRALLDQGYKTYDDGSILFTSFQKQDWLDIIQKLKEKNELNILIEEGIVDENKKSYLNRLIFRLDKDKVTINCYSNNKSYVQGKQSMLFQIIITAAIEMLPSEKEAIGVLQSYYMLPIKEENLQTKFSNFLPNFSINSNDFKIKNILLSAVCGTLMKGYLPDYTYLVMPLFRSMEYYLHIILGDKLGRKTTRKNGANDFCHFSFNKKTNEYEYNHSTKERLNNEQLQYLNKLYNMYNKLRHPYFHLPQNLIDASVISKLEEAQNILVEGLKLINKFYLIF</sequence>
<dbReference type="EMBL" id="CP001047">
    <property type="protein sequence ID" value="ACF07430.1"/>
    <property type="molecule type" value="Genomic_DNA"/>
</dbReference>
<dbReference type="InterPro" id="IPR037056">
    <property type="entry name" value="RNase_H1_N_sf"/>
</dbReference>
<accession>B3PN28</accession>
<comment type="cofactor">
    <cofactor evidence="2">
        <name>Mg(2+)</name>
        <dbReference type="ChEBI" id="CHEBI:18420"/>
    </cofactor>
</comment>
<gene>
    <name evidence="13" type="primary">rnhA</name>
    <name evidence="13" type="ordered locus">MARTH_orf660</name>
</gene>
<evidence type="ECO:0000256" key="7">
    <source>
        <dbReference type="ARBA" id="ARBA00022722"/>
    </source>
</evidence>
<dbReference type="Pfam" id="PF19034">
    <property type="entry name" value="RnlA-toxin_DBD"/>
    <property type="match status" value="1"/>
</dbReference>
<organism evidence="13 14">
    <name type="scientific">Metamycoplasma arthritidis (strain 158L3-1)</name>
    <name type="common">Mycoplasma arthritidis</name>
    <dbReference type="NCBI Taxonomy" id="243272"/>
    <lineage>
        <taxon>Bacteria</taxon>
        <taxon>Bacillati</taxon>
        <taxon>Mycoplasmatota</taxon>
        <taxon>Mycoplasmoidales</taxon>
        <taxon>Metamycoplasmataceae</taxon>
        <taxon>Metamycoplasma</taxon>
    </lineage>
</organism>
<evidence type="ECO:0000256" key="5">
    <source>
        <dbReference type="ARBA" id="ARBA00012180"/>
    </source>
</evidence>
<dbReference type="Gene3D" id="6.10.250.2650">
    <property type="match status" value="1"/>
</dbReference>
<dbReference type="EC" id="3.1.26.4" evidence="5"/>
<dbReference type="InterPro" id="IPR011320">
    <property type="entry name" value="RNase_H1_N"/>
</dbReference>
<dbReference type="SUPFAM" id="SSF55658">
    <property type="entry name" value="L9 N-domain-like"/>
    <property type="match status" value="1"/>
</dbReference>
<evidence type="ECO:0000256" key="4">
    <source>
        <dbReference type="ARBA" id="ARBA00005300"/>
    </source>
</evidence>
<keyword evidence="8" id="KW-0479">Metal-binding</keyword>
<dbReference type="Pfam" id="PF00075">
    <property type="entry name" value="RNase_H"/>
    <property type="match status" value="1"/>
</dbReference>
<keyword evidence="11" id="KW-0460">Magnesium</keyword>
<dbReference type="PANTHER" id="PTHR10642">
    <property type="entry name" value="RIBONUCLEASE H1"/>
    <property type="match status" value="1"/>
</dbReference>
<proteinExistence type="inferred from homology"/>
<evidence type="ECO:0000313" key="13">
    <source>
        <dbReference type="EMBL" id="ACF07430.1"/>
    </source>
</evidence>
<keyword evidence="10" id="KW-0378">Hydrolase</keyword>
<dbReference type="PROSITE" id="PS50879">
    <property type="entry name" value="RNASE_H_1"/>
    <property type="match status" value="1"/>
</dbReference>
<keyword evidence="9" id="KW-0255">Endonuclease</keyword>
<name>B3PN28_META1</name>
<evidence type="ECO:0000256" key="1">
    <source>
        <dbReference type="ARBA" id="ARBA00000077"/>
    </source>
</evidence>
<keyword evidence="14" id="KW-1185">Reference proteome</keyword>
<evidence type="ECO:0000256" key="11">
    <source>
        <dbReference type="ARBA" id="ARBA00022842"/>
    </source>
</evidence>
<reference evidence="13 14" key="1">
    <citation type="journal article" date="2008" name="Infect. Immun.">
        <title>Genome of Mycoplasma arthritidis.</title>
        <authorList>
            <person name="Dybvig K."/>
            <person name="Zuhua C."/>
            <person name="Lao P."/>
            <person name="Jordan D.S."/>
            <person name="French C.T."/>
            <person name="Tu A.H."/>
            <person name="Loraine A.E."/>
        </authorList>
    </citation>
    <scope>NUCLEOTIDE SEQUENCE [LARGE SCALE GENOMIC DNA]</scope>
    <source>
        <strain evidence="13 14">158L3-1</strain>
    </source>
</reference>
<dbReference type="InterPro" id="IPR050092">
    <property type="entry name" value="RNase_H"/>
</dbReference>
<dbReference type="HOGENOM" id="CLU_573434_0_0_14"/>
<dbReference type="InterPro" id="IPR009027">
    <property type="entry name" value="Ribosomal_bL9/RNase_H1_N"/>
</dbReference>
<feature type="domain" description="RNase H type-1" evidence="12">
    <location>
        <begin position="72"/>
        <end position="212"/>
    </location>
</feature>
<dbReference type="InterPro" id="IPR012337">
    <property type="entry name" value="RNaseH-like_sf"/>
</dbReference>
<comment type="function">
    <text evidence="3">Endonuclease that specifically degrades the RNA of RNA-DNA hybrids.</text>
</comment>
<dbReference type="Proteomes" id="UP000008812">
    <property type="component" value="Chromosome"/>
</dbReference>
<dbReference type="GO" id="GO:0004523">
    <property type="term" value="F:RNA-DNA hybrid ribonuclease activity"/>
    <property type="evidence" value="ECO:0007669"/>
    <property type="project" value="UniProtKB-EC"/>
</dbReference>
<evidence type="ECO:0000256" key="8">
    <source>
        <dbReference type="ARBA" id="ARBA00022723"/>
    </source>
</evidence>
<comment type="catalytic activity">
    <reaction evidence="1">
        <text>Endonucleolytic cleavage to 5'-phosphomonoester.</text>
        <dbReference type="EC" id="3.1.26.4"/>
    </reaction>
</comment>
<dbReference type="GO" id="GO:0043137">
    <property type="term" value="P:DNA replication, removal of RNA primer"/>
    <property type="evidence" value="ECO:0007669"/>
    <property type="project" value="TreeGrafter"/>
</dbReference>
<dbReference type="KEGG" id="mat:MARTH_orf660"/>
<dbReference type="GO" id="GO:0046872">
    <property type="term" value="F:metal ion binding"/>
    <property type="evidence" value="ECO:0007669"/>
    <property type="project" value="UniProtKB-KW"/>
</dbReference>
<dbReference type="SUPFAM" id="SSF53098">
    <property type="entry name" value="Ribonuclease H-like"/>
    <property type="match status" value="1"/>
</dbReference>
<dbReference type="PANTHER" id="PTHR10642:SF26">
    <property type="entry name" value="RIBONUCLEASE H1"/>
    <property type="match status" value="1"/>
</dbReference>
<keyword evidence="7" id="KW-0540">Nuclease</keyword>
<dbReference type="AlphaFoldDB" id="B3PN28"/>
<dbReference type="CDD" id="cd09277">
    <property type="entry name" value="RNase_HI_bacteria_like"/>
    <property type="match status" value="1"/>
</dbReference>
<evidence type="ECO:0000256" key="3">
    <source>
        <dbReference type="ARBA" id="ARBA00004065"/>
    </source>
</evidence>
<protein>
    <recommendedName>
        <fullName evidence="6">Ribonuclease H</fullName>
        <ecNumber evidence="5">3.1.26.4</ecNumber>
    </recommendedName>
</protein>
<dbReference type="Gene3D" id="3.40.970.10">
    <property type="entry name" value="Ribonuclease H1, N-terminal domain"/>
    <property type="match status" value="1"/>
</dbReference>
<evidence type="ECO:0000256" key="10">
    <source>
        <dbReference type="ARBA" id="ARBA00022801"/>
    </source>
</evidence>
<evidence type="ECO:0000256" key="6">
    <source>
        <dbReference type="ARBA" id="ARBA00017721"/>
    </source>
</evidence>
<evidence type="ECO:0000313" key="14">
    <source>
        <dbReference type="Proteomes" id="UP000008812"/>
    </source>
</evidence>
<dbReference type="GO" id="GO:0003676">
    <property type="term" value="F:nucleic acid binding"/>
    <property type="evidence" value="ECO:0007669"/>
    <property type="project" value="InterPro"/>
</dbReference>
<dbReference type="InterPro" id="IPR031845">
    <property type="entry name" value="RnlA_toxin_NRD"/>
</dbReference>
<evidence type="ECO:0000256" key="2">
    <source>
        <dbReference type="ARBA" id="ARBA00001946"/>
    </source>
</evidence>
<dbReference type="Pfam" id="PF01693">
    <property type="entry name" value="Cauli_VI"/>
    <property type="match status" value="1"/>
</dbReference>
<dbReference type="InterPro" id="IPR036397">
    <property type="entry name" value="RNaseH_sf"/>
</dbReference>
<dbReference type="Gene3D" id="3.30.420.10">
    <property type="entry name" value="Ribonuclease H-like superfamily/Ribonuclease H"/>
    <property type="match status" value="1"/>
</dbReference>
<dbReference type="Pfam" id="PF15935">
    <property type="entry name" value="RnlA_toxin"/>
    <property type="match status" value="1"/>
</dbReference>
<dbReference type="FunFam" id="3.40.970.10:FF:000002">
    <property type="entry name" value="Ribonuclease H"/>
    <property type="match status" value="1"/>
</dbReference>
<comment type="similarity">
    <text evidence="4">Belongs to the RNase H family.</text>
</comment>
<dbReference type="InterPro" id="IPR002156">
    <property type="entry name" value="RNaseH_domain"/>
</dbReference>
<evidence type="ECO:0000259" key="12">
    <source>
        <dbReference type="PROSITE" id="PS50879"/>
    </source>
</evidence>